<evidence type="ECO:0000256" key="5">
    <source>
        <dbReference type="ARBA" id="ARBA00022692"/>
    </source>
</evidence>
<feature type="transmembrane region" description="Helical" evidence="8">
    <location>
        <begin position="330"/>
        <end position="350"/>
    </location>
</feature>
<dbReference type="RefSeq" id="WP_246915509.1">
    <property type="nucleotide sequence ID" value="NZ_CP090145.1"/>
</dbReference>
<keyword evidence="10" id="KW-1185">Reference proteome</keyword>
<evidence type="ECO:0000256" key="7">
    <source>
        <dbReference type="ARBA" id="ARBA00023136"/>
    </source>
</evidence>
<keyword evidence="8" id="KW-0406">Ion transport</keyword>
<evidence type="ECO:0000313" key="9">
    <source>
        <dbReference type="EMBL" id="UOX32653.1"/>
    </source>
</evidence>
<reference evidence="9" key="1">
    <citation type="submission" date="2021-12" db="EMBL/GenBank/DDBJ databases">
        <authorList>
            <person name="Cha I.-T."/>
            <person name="Lee K.-E."/>
            <person name="Park S.-J."/>
        </authorList>
    </citation>
    <scope>NUCLEOTIDE SEQUENCE</scope>
    <source>
        <strain evidence="9">YSM-43</strain>
    </source>
</reference>
<dbReference type="NCBIfam" id="TIGR00383">
    <property type="entry name" value="corA"/>
    <property type="match status" value="1"/>
</dbReference>
<dbReference type="Proteomes" id="UP000830454">
    <property type="component" value="Chromosome"/>
</dbReference>
<evidence type="ECO:0000256" key="8">
    <source>
        <dbReference type="RuleBase" id="RU362010"/>
    </source>
</evidence>
<organism evidence="9 10">
    <name type="scientific">Flavobacterium sediminilitoris</name>
    <dbReference type="NCBI Taxonomy" id="2024526"/>
    <lineage>
        <taxon>Bacteria</taxon>
        <taxon>Pseudomonadati</taxon>
        <taxon>Bacteroidota</taxon>
        <taxon>Flavobacteriia</taxon>
        <taxon>Flavobacteriales</taxon>
        <taxon>Flavobacteriaceae</taxon>
        <taxon>Flavobacterium</taxon>
    </lineage>
</organism>
<gene>
    <name evidence="8 9" type="primary">corA</name>
    <name evidence="9" type="ORF">LXD69_11425</name>
</gene>
<dbReference type="SUPFAM" id="SSF144083">
    <property type="entry name" value="Magnesium transport protein CorA, transmembrane region"/>
    <property type="match status" value="1"/>
</dbReference>
<evidence type="ECO:0000256" key="6">
    <source>
        <dbReference type="ARBA" id="ARBA00022989"/>
    </source>
</evidence>
<dbReference type="InterPro" id="IPR004488">
    <property type="entry name" value="Mg/Co-transport_prot_CorA"/>
</dbReference>
<dbReference type="PANTHER" id="PTHR46494:SF1">
    <property type="entry name" value="CORA FAMILY METAL ION TRANSPORTER (EUROFUNG)"/>
    <property type="match status" value="1"/>
</dbReference>
<comment type="subcellular location">
    <subcellularLocation>
        <location evidence="1">Cell membrane</location>
        <topology evidence="1">Multi-pass membrane protein</topology>
    </subcellularLocation>
    <subcellularLocation>
        <location evidence="8">Membrane</location>
        <topology evidence="8">Multi-pass membrane protein</topology>
    </subcellularLocation>
</comment>
<dbReference type="SUPFAM" id="SSF143865">
    <property type="entry name" value="CorA soluble domain-like"/>
    <property type="match status" value="1"/>
</dbReference>
<dbReference type="CDD" id="cd12828">
    <property type="entry name" value="TmCorA-like_1"/>
    <property type="match status" value="1"/>
</dbReference>
<evidence type="ECO:0000256" key="1">
    <source>
        <dbReference type="ARBA" id="ARBA00004651"/>
    </source>
</evidence>
<comment type="similarity">
    <text evidence="2 8">Belongs to the CorA metal ion transporter (MIT) (TC 1.A.35) family.</text>
</comment>
<accession>A0ABY4HIJ6</accession>
<keyword evidence="4 8" id="KW-1003">Cell membrane</keyword>
<keyword evidence="8" id="KW-0460">Magnesium</keyword>
<proteinExistence type="inferred from homology"/>
<sequence>MRKLRYKKGRKVNSQPLEYTGVYKDKQTEMQLFVFNEKEVDEYEKISVKEFNEKKKFELNNWLNIHGLNDVEIIKSLAEYLQLNSLIVSDILNITRGTRLDELDDTLFFSVKSILPNDDEGTILIEQISFLLQDNLIVSFQEKRGDFFTHIRERLRGNTGIVRKKKVDYLLYLMLDSIIENFYITIESKENKIESLLLASKTSDSPEIMEEIEKLREIFHLLKRSITPLRDALFTIKTIKDDDEFDCIETANYIFFGRLHQKALELLEQIDYDMKTLDSASNFFYTAQSHRMNEVMKTLTVISSVFLPLTFIAGIYGMNFKHMPELEYQYGYFTILGVMIVLVLLMLYYFKKKKWF</sequence>
<evidence type="ECO:0000256" key="3">
    <source>
        <dbReference type="ARBA" id="ARBA00022448"/>
    </source>
</evidence>
<dbReference type="Gene3D" id="3.30.460.20">
    <property type="entry name" value="CorA soluble domain-like"/>
    <property type="match status" value="1"/>
</dbReference>
<name>A0ABY4HIJ6_9FLAO</name>
<keyword evidence="3 8" id="KW-0813">Transport</keyword>
<feature type="transmembrane region" description="Helical" evidence="8">
    <location>
        <begin position="299"/>
        <end position="318"/>
    </location>
</feature>
<keyword evidence="6 8" id="KW-1133">Transmembrane helix</keyword>
<dbReference type="Pfam" id="PF01544">
    <property type="entry name" value="CorA"/>
    <property type="match status" value="1"/>
</dbReference>
<keyword evidence="5 8" id="KW-0812">Transmembrane</keyword>
<dbReference type="EMBL" id="CP090145">
    <property type="protein sequence ID" value="UOX32653.1"/>
    <property type="molecule type" value="Genomic_DNA"/>
</dbReference>
<reference evidence="9" key="2">
    <citation type="submission" date="2022-04" db="EMBL/GenBank/DDBJ databases">
        <title>Complete Genome Sequence of Flavobacterium sediminilitoris YSM-43, Isolated from a Tidal Sediment.</title>
        <authorList>
            <person name="Lee P.A."/>
        </authorList>
    </citation>
    <scope>NUCLEOTIDE SEQUENCE</scope>
    <source>
        <strain evidence="9">YSM-43</strain>
    </source>
</reference>
<protein>
    <recommendedName>
        <fullName evidence="8">Magnesium transport protein CorA</fullName>
    </recommendedName>
</protein>
<dbReference type="Gene3D" id="1.20.58.340">
    <property type="entry name" value="Magnesium transport protein CorA, transmembrane region"/>
    <property type="match status" value="2"/>
</dbReference>
<evidence type="ECO:0000256" key="4">
    <source>
        <dbReference type="ARBA" id="ARBA00022475"/>
    </source>
</evidence>
<evidence type="ECO:0000256" key="2">
    <source>
        <dbReference type="ARBA" id="ARBA00009765"/>
    </source>
</evidence>
<dbReference type="InterPro" id="IPR002523">
    <property type="entry name" value="MgTranspt_CorA/ZnTranspt_ZntB"/>
</dbReference>
<dbReference type="InterPro" id="IPR045861">
    <property type="entry name" value="CorA_cytoplasmic_dom"/>
</dbReference>
<evidence type="ECO:0000313" key="10">
    <source>
        <dbReference type="Proteomes" id="UP000830454"/>
    </source>
</evidence>
<dbReference type="InterPro" id="IPR045863">
    <property type="entry name" value="CorA_TM1_TM2"/>
</dbReference>
<comment type="function">
    <text evidence="8">Mediates influx of magnesium ions.</text>
</comment>
<keyword evidence="7 8" id="KW-0472">Membrane</keyword>
<dbReference type="PANTHER" id="PTHR46494">
    <property type="entry name" value="CORA FAMILY METAL ION TRANSPORTER (EUROFUNG)"/>
    <property type="match status" value="1"/>
</dbReference>